<protein>
    <submittedName>
        <fullName evidence="1">Uncharacterized protein</fullName>
    </submittedName>
</protein>
<dbReference type="AlphaFoldDB" id="G9ERU0"/>
<name>G9ERU0_9GAMM</name>
<dbReference type="HOGENOM" id="CLU_3218053_0_0_6"/>
<organism evidence="1 2">
    <name type="scientific">Legionella drancourtii LLAP12</name>
    <dbReference type="NCBI Taxonomy" id="658187"/>
    <lineage>
        <taxon>Bacteria</taxon>
        <taxon>Pseudomonadati</taxon>
        <taxon>Pseudomonadota</taxon>
        <taxon>Gammaproteobacteria</taxon>
        <taxon>Legionellales</taxon>
        <taxon>Legionellaceae</taxon>
        <taxon>Legionella</taxon>
    </lineage>
</organism>
<gene>
    <name evidence="1" type="ORF">LDG_8008</name>
</gene>
<proteinExistence type="predicted"/>
<dbReference type="STRING" id="658187.LDG_8008"/>
<dbReference type="InParanoid" id="G9ERU0"/>
<dbReference type="Proteomes" id="UP000002770">
    <property type="component" value="Unassembled WGS sequence"/>
</dbReference>
<evidence type="ECO:0000313" key="1">
    <source>
        <dbReference type="EMBL" id="EHL30008.1"/>
    </source>
</evidence>
<accession>G9ERU0</accession>
<keyword evidence="2" id="KW-1185">Reference proteome</keyword>
<evidence type="ECO:0000313" key="2">
    <source>
        <dbReference type="Proteomes" id="UP000002770"/>
    </source>
</evidence>
<sequence>METKRKLSTHCLETFSPQKLSKSFQTIDDFFCSCKGAQHSITAG</sequence>
<reference evidence="1 2" key="1">
    <citation type="journal article" date="2011" name="BMC Genomics">
        <title>Insight into cross-talk between intra-amoebal pathogens.</title>
        <authorList>
            <person name="Gimenez G."/>
            <person name="Bertelli C."/>
            <person name="Moliner C."/>
            <person name="Robert C."/>
            <person name="Raoult D."/>
            <person name="Fournier P.E."/>
            <person name="Greub G."/>
        </authorList>
    </citation>
    <scope>NUCLEOTIDE SEQUENCE [LARGE SCALE GENOMIC DNA]</scope>
    <source>
        <strain evidence="1 2">LLAP12</strain>
    </source>
</reference>
<dbReference type="EMBL" id="JH413840">
    <property type="protein sequence ID" value="EHL30008.1"/>
    <property type="molecule type" value="Genomic_DNA"/>
</dbReference>